<accession>A0A8J7R6X2</accession>
<dbReference type="Proteomes" id="UP000666240">
    <property type="component" value="Unassembled WGS sequence"/>
</dbReference>
<evidence type="ECO:0000313" key="3">
    <source>
        <dbReference type="Proteomes" id="UP000666240"/>
    </source>
</evidence>
<evidence type="ECO:0000313" key="2">
    <source>
        <dbReference type="EMBL" id="MBP0439122.1"/>
    </source>
</evidence>
<dbReference type="RefSeq" id="WP_209335165.1">
    <property type="nucleotide sequence ID" value="NZ_JAGIYY010000003.1"/>
</dbReference>
<protein>
    <submittedName>
        <fullName evidence="2">Uncharacterized protein</fullName>
    </submittedName>
</protein>
<keyword evidence="1" id="KW-0472">Membrane</keyword>
<keyword evidence="1" id="KW-0812">Transmembrane</keyword>
<organism evidence="2 3">
    <name type="scientific">Tianweitania sediminis</name>
    <dbReference type="NCBI Taxonomy" id="1502156"/>
    <lineage>
        <taxon>Bacteria</taxon>
        <taxon>Pseudomonadati</taxon>
        <taxon>Pseudomonadota</taxon>
        <taxon>Alphaproteobacteria</taxon>
        <taxon>Hyphomicrobiales</taxon>
        <taxon>Phyllobacteriaceae</taxon>
        <taxon>Tianweitania</taxon>
    </lineage>
</organism>
<comment type="caution">
    <text evidence="2">The sequence shown here is derived from an EMBL/GenBank/DDBJ whole genome shotgun (WGS) entry which is preliminary data.</text>
</comment>
<proteinExistence type="predicted"/>
<name>A0A8J7R6X2_9HYPH</name>
<feature type="transmembrane region" description="Helical" evidence="1">
    <location>
        <begin position="94"/>
        <end position="112"/>
    </location>
</feature>
<feature type="transmembrane region" description="Helical" evidence="1">
    <location>
        <begin position="133"/>
        <end position="152"/>
    </location>
</feature>
<reference evidence="2" key="1">
    <citation type="submission" date="2021-03" db="EMBL/GenBank/DDBJ databases">
        <title>Genome sequencing and assembly of Tianweitania sediminis.</title>
        <authorList>
            <person name="Chhetri G."/>
        </authorList>
    </citation>
    <scope>NUCLEOTIDE SEQUENCE</scope>
    <source>
        <strain evidence="2">Z8</strain>
    </source>
</reference>
<keyword evidence="3" id="KW-1185">Reference proteome</keyword>
<feature type="transmembrane region" description="Helical" evidence="1">
    <location>
        <begin position="69"/>
        <end position="88"/>
    </location>
</feature>
<dbReference type="AlphaFoldDB" id="A0A8J7R6X2"/>
<feature type="transmembrane region" description="Helical" evidence="1">
    <location>
        <begin position="12"/>
        <end position="34"/>
    </location>
</feature>
<dbReference type="EMBL" id="JAGIYY010000003">
    <property type="protein sequence ID" value="MBP0439122.1"/>
    <property type="molecule type" value="Genomic_DNA"/>
</dbReference>
<keyword evidence="1" id="KW-1133">Transmembrane helix</keyword>
<evidence type="ECO:0000256" key="1">
    <source>
        <dbReference type="SAM" id="Phobius"/>
    </source>
</evidence>
<sequence length="153" mass="16441">MAYHGNGGAPGAGEIAGLGGLIAAVVIPVMYVGIFLYVRLWFISLPATLLYCGYYHPAETWEFVKNSPWILAALVGYVTGGWIDIVAIGKLLLVLAGLFLGYIGVGTLFGILRDAAARRRLRRLRHGAAARRLSWPFRAILSSALGCAILLVL</sequence>
<gene>
    <name evidence="2" type="ORF">J5Y06_10715</name>
</gene>